<dbReference type="InterPro" id="IPR010718">
    <property type="entry name" value="DUF1294"/>
</dbReference>
<evidence type="ECO:0000313" key="2">
    <source>
        <dbReference type="EMBL" id="MSS62293.1"/>
    </source>
</evidence>
<sequence>MKELFYTYLLLINIIGFISMGIDKRRAIKHHWRIPERTLFLTAFFGGSLGTVLAMYCFHHKTKAKPLSILLPGCLLLHTVIAGYIIFIK</sequence>
<dbReference type="Pfam" id="PF06961">
    <property type="entry name" value="DUF1294"/>
    <property type="match status" value="1"/>
</dbReference>
<organism evidence="2 3">
    <name type="scientific">Velocimicrobium porci</name>
    <dbReference type="NCBI Taxonomy" id="2606634"/>
    <lineage>
        <taxon>Bacteria</taxon>
        <taxon>Bacillati</taxon>
        <taxon>Bacillota</taxon>
        <taxon>Clostridia</taxon>
        <taxon>Lachnospirales</taxon>
        <taxon>Lachnospiraceae</taxon>
        <taxon>Velocimicrobium</taxon>
    </lineage>
</organism>
<dbReference type="Proteomes" id="UP000482209">
    <property type="component" value="Unassembled WGS sequence"/>
</dbReference>
<dbReference type="RefSeq" id="WP_154515402.1">
    <property type="nucleotide sequence ID" value="NZ_VUMT01000001.1"/>
</dbReference>
<name>A0A6L5XW65_9FIRM</name>
<accession>A0A6L5XW65</accession>
<gene>
    <name evidence="2" type="ORF">FYJ58_00090</name>
</gene>
<dbReference type="InterPro" id="IPR012156">
    <property type="entry name" value="Cold_shock_CspA"/>
</dbReference>
<dbReference type="AlphaFoldDB" id="A0A6L5XW65"/>
<keyword evidence="1" id="KW-0472">Membrane</keyword>
<comment type="caution">
    <text evidence="2">The sequence shown here is derived from an EMBL/GenBank/DDBJ whole genome shotgun (WGS) entry which is preliminary data.</text>
</comment>
<feature type="transmembrane region" description="Helical" evidence="1">
    <location>
        <begin position="34"/>
        <end position="56"/>
    </location>
</feature>
<feature type="transmembrane region" description="Helical" evidence="1">
    <location>
        <begin position="68"/>
        <end position="87"/>
    </location>
</feature>
<dbReference type="GO" id="GO:0003676">
    <property type="term" value="F:nucleic acid binding"/>
    <property type="evidence" value="ECO:0007669"/>
    <property type="project" value="InterPro"/>
</dbReference>
<keyword evidence="3" id="KW-1185">Reference proteome</keyword>
<proteinExistence type="predicted"/>
<protein>
    <submittedName>
        <fullName evidence="2">DUF1294 domain-containing protein</fullName>
    </submittedName>
</protein>
<keyword evidence="1" id="KW-0812">Transmembrane</keyword>
<dbReference type="PIRSF" id="PIRSF002599">
    <property type="entry name" value="Cold_shock_A"/>
    <property type="match status" value="1"/>
</dbReference>
<reference evidence="2 3" key="1">
    <citation type="submission" date="2019-08" db="EMBL/GenBank/DDBJ databases">
        <title>In-depth cultivation of the pig gut microbiome towards novel bacterial diversity and tailored functional studies.</title>
        <authorList>
            <person name="Wylensek D."/>
            <person name="Hitch T.C.A."/>
            <person name="Clavel T."/>
        </authorList>
    </citation>
    <scope>NUCLEOTIDE SEQUENCE [LARGE SCALE GENOMIC DNA]</scope>
    <source>
        <strain evidence="2 3">WCA-693-APC-MOT-I</strain>
    </source>
</reference>
<evidence type="ECO:0000313" key="3">
    <source>
        <dbReference type="Proteomes" id="UP000482209"/>
    </source>
</evidence>
<evidence type="ECO:0000256" key="1">
    <source>
        <dbReference type="SAM" id="Phobius"/>
    </source>
</evidence>
<keyword evidence="1" id="KW-1133">Transmembrane helix</keyword>
<feature type="transmembrane region" description="Helical" evidence="1">
    <location>
        <begin position="6"/>
        <end position="22"/>
    </location>
</feature>
<dbReference type="EMBL" id="VUMT01000001">
    <property type="protein sequence ID" value="MSS62293.1"/>
    <property type="molecule type" value="Genomic_DNA"/>
</dbReference>